<protein>
    <submittedName>
        <fullName evidence="1">Uncharacterized protein</fullName>
    </submittedName>
</protein>
<dbReference type="OrthoDB" id="1491713at2"/>
<dbReference type="AlphaFoldDB" id="X7E352"/>
<dbReference type="RefSeq" id="WP_051436359.1">
    <property type="nucleotide sequence ID" value="NZ_JAMB01000018.1"/>
</dbReference>
<organism evidence="1 2">
    <name type="scientific">Marinomonas ushuaiensis DSM 15871</name>
    <dbReference type="NCBI Taxonomy" id="1122207"/>
    <lineage>
        <taxon>Bacteria</taxon>
        <taxon>Pseudomonadati</taxon>
        <taxon>Pseudomonadota</taxon>
        <taxon>Gammaproteobacteria</taxon>
        <taxon>Oceanospirillales</taxon>
        <taxon>Oceanospirillaceae</taxon>
        <taxon>Marinomonas</taxon>
    </lineage>
</organism>
<keyword evidence="2" id="KW-1185">Reference proteome</keyword>
<gene>
    <name evidence="1" type="ORF">MUS1_06635</name>
</gene>
<dbReference type="Proteomes" id="UP000054058">
    <property type="component" value="Unassembled WGS sequence"/>
</dbReference>
<dbReference type="PATRIC" id="fig|1122207.3.peg.2936"/>
<dbReference type="eggNOG" id="ENOG50330GY">
    <property type="taxonomic scope" value="Bacteria"/>
</dbReference>
<sequence>MVYLIDLKQKITAGVAIFILSSGSISQVQAEDSNTIGSNIVGSAYSLKTGSLLYRETYKEISDVLHEVEYAEPDGNVFGRKTIDFSQSRVAPSFTQINERNGEDIQVTQEGGDFVVSYKGNTAFKQKTERLKVDAGMVIDAGFDGFIKQYWSVLESGKKLDVDYLVPSEQDTFGFRVSRTACIDGTKNDAMCFSLSPISWVVKLAVDPIVVAYDTVEKKLLRFTGRGNIANTKGKYESVDIQYRYF</sequence>
<name>X7E352_9GAMM</name>
<comment type="caution">
    <text evidence="1">The sequence shown here is derived from an EMBL/GenBank/DDBJ whole genome shotgun (WGS) entry which is preliminary data.</text>
</comment>
<accession>X7E352</accession>
<evidence type="ECO:0000313" key="2">
    <source>
        <dbReference type="Proteomes" id="UP000054058"/>
    </source>
</evidence>
<evidence type="ECO:0000313" key="1">
    <source>
        <dbReference type="EMBL" id="ETX09596.1"/>
    </source>
</evidence>
<dbReference type="EMBL" id="JAMB01000018">
    <property type="protein sequence ID" value="ETX09596.1"/>
    <property type="molecule type" value="Genomic_DNA"/>
</dbReference>
<dbReference type="STRING" id="1122207.MUS1_06635"/>
<proteinExistence type="predicted"/>
<reference evidence="1 2" key="1">
    <citation type="submission" date="2014-01" db="EMBL/GenBank/DDBJ databases">
        <title>Marinomonas ushuaiensis DSM 15871 Genome Sequencing.</title>
        <authorList>
            <person name="Lai Q."/>
            <person name="Shao Z.S."/>
        </authorList>
    </citation>
    <scope>NUCLEOTIDE SEQUENCE [LARGE SCALE GENOMIC DNA]</scope>
    <source>
        <strain evidence="1 2">DSM 15871</strain>
    </source>
</reference>